<dbReference type="PANTHER" id="PTHR46088:SF1">
    <property type="entry name" value="TUBULIN--TYROSINE LIGASE-LIKE PROTEIN 12"/>
    <property type="match status" value="1"/>
</dbReference>
<sequence length="604" mass="71146">MGHIQDQQESLELDSFLELHRYQLISSGVPEHFWDSLNSKLINKTFDAGSSFQIVRLELEYEEREIHEPHWALQSLCFMECDDSQHIYLIDHAWTYKIEHAKQQLFEHDGLRVRLGDMLGLDINISTEQLVDDIFNNMWKINNYYSVSSAENVEDRLPVWYVMDEVGSSVSHDGHPNCRIVPFFYIKDQITYSLLFPIEDIQLEDLLYRDFGEGIAPEKRPTQLLPWSPKSFEDFDTNPPIPDEEYYLSGHVEESLPDLKNLHNSSVRSGKDVLKVFSQYNLIKTHLTSNRFDVVESRNEADILWYTQHFKDFQKLSDSPHQFINQFPFEYVLTVKDLLSATCRRKQNVNWLPITYNLLSEAPNFISCFQKRDREGLENYWIVKPYNLARGLDIHITNNLDYICRLIPTGPKIVQKYITNPVLFYRPECNGKVKFDIRYVLLLKSVKPLQAYVYKKFFLRFSNQPFELNDFEVYEKHFTVMNYTDGAQLKHMNCDTFKLKWKKQFPENEWKGVEKSILEMLREILECATMANPPCGIAESPQSRALYAADIMLEWTDDKKIQPKILEINFTPDCSRACDYYPDFYNDIFSLLFLNVESSSFLSL</sequence>
<protein>
    <recommendedName>
        <fullName evidence="1">Tubulin--tyrosine ligase-like protein 12 SET-like domain-containing protein</fullName>
    </recommendedName>
</protein>
<dbReference type="SUPFAM" id="SSF56059">
    <property type="entry name" value="Glutathione synthetase ATP-binding domain-like"/>
    <property type="match status" value="1"/>
</dbReference>
<dbReference type="Gene3D" id="3.30.470.20">
    <property type="entry name" value="ATP-grasp fold, B domain"/>
    <property type="match status" value="1"/>
</dbReference>
<evidence type="ECO:0000313" key="2">
    <source>
        <dbReference type="EMBL" id="CAH1117227.1"/>
    </source>
</evidence>
<reference evidence="2" key="2">
    <citation type="submission" date="2022-10" db="EMBL/GenBank/DDBJ databases">
        <authorList>
            <consortium name="ENA_rothamsted_submissions"/>
            <consortium name="culmorum"/>
            <person name="King R."/>
        </authorList>
    </citation>
    <scope>NUCLEOTIDE SEQUENCE</scope>
</reference>
<name>A0A9P0DDY9_PHACE</name>
<dbReference type="OrthoDB" id="60477at2759"/>
<dbReference type="Pfam" id="PF03133">
    <property type="entry name" value="TTL"/>
    <property type="match status" value="1"/>
</dbReference>
<dbReference type="InterPro" id="IPR057954">
    <property type="entry name" value="SET_TTL12"/>
</dbReference>
<dbReference type="Pfam" id="PF25556">
    <property type="entry name" value="SET_TTL"/>
    <property type="match status" value="1"/>
</dbReference>
<proteinExistence type="predicted"/>
<dbReference type="Proteomes" id="UP001153737">
    <property type="component" value="Chromosome 1"/>
</dbReference>
<gene>
    <name evidence="2" type="ORF">PHAECO_LOCUS1323</name>
</gene>
<dbReference type="GO" id="GO:0005737">
    <property type="term" value="C:cytoplasm"/>
    <property type="evidence" value="ECO:0007669"/>
    <property type="project" value="TreeGrafter"/>
</dbReference>
<evidence type="ECO:0000313" key="3">
    <source>
        <dbReference type="Proteomes" id="UP001153737"/>
    </source>
</evidence>
<dbReference type="PANTHER" id="PTHR46088">
    <property type="entry name" value="TUBULIN--TYROSINE LIGASE-LIKE PROTEIN 12"/>
    <property type="match status" value="1"/>
</dbReference>
<dbReference type="AlphaFoldDB" id="A0A9P0DDY9"/>
<feature type="domain" description="Tubulin--tyrosine ligase-like protein 12 SET-like" evidence="1">
    <location>
        <begin position="80"/>
        <end position="230"/>
    </location>
</feature>
<dbReference type="PROSITE" id="PS51221">
    <property type="entry name" value="TTL"/>
    <property type="match status" value="1"/>
</dbReference>
<dbReference type="InterPro" id="IPR027749">
    <property type="entry name" value="TTLL12"/>
</dbReference>
<organism evidence="2 3">
    <name type="scientific">Phaedon cochleariae</name>
    <name type="common">Mustard beetle</name>
    <dbReference type="NCBI Taxonomy" id="80249"/>
    <lineage>
        <taxon>Eukaryota</taxon>
        <taxon>Metazoa</taxon>
        <taxon>Ecdysozoa</taxon>
        <taxon>Arthropoda</taxon>
        <taxon>Hexapoda</taxon>
        <taxon>Insecta</taxon>
        <taxon>Pterygota</taxon>
        <taxon>Neoptera</taxon>
        <taxon>Endopterygota</taxon>
        <taxon>Coleoptera</taxon>
        <taxon>Polyphaga</taxon>
        <taxon>Cucujiformia</taxon>
        <taxon>Chrysomeloidea</taxon>
        <taxon>Chrysomelidae</taxon>
        <taxon>Chrysomelinae</taxon>
        <taxon>Chrysomelini</taxon>
        <taxon>Phaedon</taxon>
    </lineage>
</organism>
<keyword evidence="3" id="KW-1185">Reference proteome</keyword>
<reference evidence="2" key="1">
    <citation type="submission" date="2022-01" db="EMBL/GenBank/DDBJ databases">
        <authorList>
            <person name="King R."/>
        </authorList>
    </citation>
    <scope>NUCLEOTIDE SEQUENCE</scope>
</reference>
<dbReference type="EMBL" id="OU896707">
    <property type="protein sequence ID" value="CAH1117227.1"/>
    <property type="molecule type" value="Genomic_DNA"/>
</dbReference>
<dbReference type="InterPro" id="IPR004344">
    <property type="entry name" value="TTL/TTLL_fam"/>
</dbReference>
<evidence type="ECO:0000259" key="1">
    <source>
        <dbReference type="Pfam" id="PF25556"/>
    </source>
</evidence>
<accession>A0A9P0DDY9</accession>